<dbReference type="PROSITE" id="PS51257">
    <property type="entry name" value="PROKAR_LIPOPROTEIN"/>
    <property type="match status" value="1"/>
</dbReference>
<dbReference type="InterPro" id="IPR025645">
    <property type="entry name" value="DUF4349"/>
</dbReference>
<keyword evidence="1" id="KW-0812">Transmembrane</keyword>
<evidence type="ECO:0000313" key="3">
    <source>
        <dbReference type="EMBL" id="RXR22830.1"/>
    </source>
</evidence>
<keyword evidence="4" id="KW-1185">Reference proteome</keyword>
<feature type="domain" description="DUF4349" evidence="2">
    <location>
        <begin position="60"/>
        <end position="292"/>
    </location>
</feature>
<feature type="transmembrane region" description="Helical" evidence="1">
    <location>
        <begin position="275"/>
        <end position="295"/>
    </location>
</feature>
<organism evidence="3 4">
    <name type="scientific">Flavobacterium stagni</name>
    <dbReference type="NCBI Taxonomy" id="2506421"/>
    <lineage>
        <taxon>Bacteria</taxon>
        <taxon>Pseudomonadati</taxon>
        <taxon>Bacteroidota</taxon>
        <taxon>Flavobacteriia</taxon>
        <taxon>Flavobacteriales</taxon>
        <taxon>Flavobacteriaceae</taxon>
        <taxon>Flavobacterium</taxon>
    </lineage>
</organism>
<evidence type="ECO:0000259" key="2">
    <source>
        <dbReference type="Pfam" id="PF14257"/>
    </source>
</evidence>
<dbReference type="AlphaFoldDB" id="A0A4Q1K9X6"/>
<reference evidence="4" key="1">
    <citation type="submission" date="2019-01" db="EMBL/GenBank/DDBJ databases">
        <title>Cytophagaceae bacterium strain CAR-16.</title>
        <authorList>
            <person name="Chen W.-M."/>
        </authorList>
    </citation>
    <scope>NUCLEOTIDE SEQUENCE [LARGE SCALE GENOMIC DNA]</scope>
    <source>
        <strain evidence="4">WWJ-16</strain>
    </source>
</reference>
<evidence type="ECO:0000313" key="4">
    <source>
        <dbReference type="Proteomes" id="UP000289857"/>
    </source>
</evidence>
<dbReference type="Pfam" id="PF14257">
    <property type="entry name" value="DUF4349"/>
    <property type="match status" value="1"/>
</dbReference>
<dbReference type="OrthoDB" id="8704559at2"/>
<evidence type="ECO:0000256" key="1">
    <source>
        <dbReference type="SAM" id="Phobius"/>
    </source>
</evidence>
<keyword evidence="1" id="KW-1133">Transmembrane helix</keyword>
<comment type="caution">
    <text evidence="3">The sequence shown here is derived from an EMBL/GenBank/DDBJ whole genome shotgun (WGS) entry which is preliminary data.</text>
</comment>
<protein>
    <submittedName>
        <fullName evidence="3">DUF4349 domain-containing protein</fullName>
    </submittedName>
</protein>
<keyword evidence="1" id="KW-0472">Membrane</keyword>
<sequence length="301" mass="34206">MKKRTIPLVGLFIWLTTLSCKQHENAVKQQQESETTMVTDSVSSNTLTTAAAVEPKNSTQKFVRTGDVRVRVKDVVQSTQRIENAVSSAGGMITHTKMESVVDDRKETVISQDSVLVTQQYHTENEMILRVPNAQLNTVLQSISKEVEYVDYRTIDAENVTAQFLANELEQQRKKESSTRLQKGIDQRSAKLNQVVEAEKAREVKASEKDAKFIENLQLNDKSSYATLALKLYQNNAIKQERLARMEISERLRPSFGFRAWQNVKTGWFALESTLSFLLLFWPVGLLGGIGYYGYKRFAKK</sequence>
<dbReference type="Proteomes" id="UP000289857">
    <property type="component" value="Unassembled WGS sequence"/>
</dbReference>
<gene>
    <name evidence="3" type="ORF">EQG61_06245</name>
</gene>
<proteinExistence type="predicted"/>
<dbReference type="RefSeq" id="WP_129461060.1">
    <property type="nucleotide sequence ID" value="NZ_SBKN01000003.1"/>
</dbReference>
<dbReference type="EMBL" id="SBKN01000003">
    <property type="protein sequence ID" value="RXR22830.1"/>
    <property type="molecule type" value="Genomic_DNA"/>
</dbReference>
<accession>A0A4Q1K9X6</accession>
<name>A0A4Q1K9X6_9FLAO</name>